<dbReference type="RefSeq" id="WP_367956536.1">
    <property type="nucleotide sequence ID" value="NZ_JBDPGJ010000006.1"/>
</dbReference>
<evidence type="ECO:0000313" key="3">
    <source>
        <dbReference type="Proteomes" id="UP001556692"/>
    </source>
</evidence>
<protein>
    <submittedName>
        <fullName evidence="2">Uncharacterized protein</fullName>
    </submittedName>
</protein>
<evidence type="ECO:0000313" key="2">
    <source>
        <dbReference type="EMBL" id="MEX0408662.1"/>
    </source>
</evidence>
<organism evidence="2 3">
    <name type="scientific">Aquibium pacificus</name>
    <dbReference type="NCBI Taxonomy" id="3153579"/>
    <lineage>
        <taxon>Bacteria</taxon>
        <taxon>Pseudomonadati</taxon>
        <taxon>Pseudomonadota</taxon>
        <taxon>Alphaproteobacteria</taxon>
        <taxon>Hyphomicrobiales</taxon>
        <taxon>Phyllobacteriaceae</taxon>
        <taxon>Aquibium</taxon>
    </lineage>
</organism>
<proteinExistence type="predicted"/>
<evidence type="ECO:0000256" key="1">
    <source>
        <dbReference type="SAM" id="MobiDB-lite"/>
    </source>
</evidence>
<dbReference type="Proteomes" id="UP001556692">
    <property type="component" value="Unassembled WGS sequence"/>
</dbReference>
<gene>
    <name evidence="2" type="ORF">ABGN05_23740</name>
</gene>
<keyword evidence="3" id="KW-1185">Reference proteome</keyword>
<reference evidence="2 3" key="1">
    <citation type="submission" date="2024-05" db="EMBL/GenBank/DDBJ databases">
        <authorList>
            <person name="Jiang F."/>
        </authorList>
    </citation>
    <scope>NUCLEOTIDE SEQUENCE [LARGE SCALE GENOMIC DNA]</scope>
    <source>
        <strain evidence="2 3">LZ166</strain>
    </source>
</reference>
<name>A0ABV3SPD5_9HYPH</name>
<sequence>MKKTRAGYVFEDRPEQIERMKMRGDNRARLLSLPSHLDRRADVATEPYSVSSHPVSGCAASNATINAGR</sequence>
<feature type="region of interest" description="Disordered" evidence="1">
    <location>
        <begin position="48"/>
        <end position="69"/>
    </location>
</feature>
<accession>A0ABV3SPD5</accession>
<comment type="caution">
    <text evidence="2">The sequence shown here is derived from an EMBL/GenBank/DDBJ whole genome shotgun (WGS) entry which is preliminary data.</text>
</comment>
<dbReference type="EMBL" id="JBDPGJ010000006">
    <property type="protein sequence ID" value="MEX0408662.1"/>
    <property type="molecule type" value="Genomic_DNA"/>
</dbReference>